<keyword evidence="5" id="KW-0813">Transport</keyword>
<keyword evidence="3 5" id="KW-1133">Transmembrane helix</keyword>
<comment type="similarity">
    <text evidence="5">Belongs to the TatC family.</text>
</comment>
<dbReference type="GO" id="GO:0009977">
    <property type="term" value="F:proton motive force dependent protein transmembrane transporter activity"/>
    <property type="evidence" value="ECO:0007669"/>
    <property type="project" value="TreeGrafter"/>
</dbReference>
<evidence type="ECO:0000256" key="5">
    <source>
        <dbReference type="HAMAP-Rule" id="MF_00902"/>
    </source>
</evidence>
<reference evidence="6 7" key="1">
    <citation type="submission" date="2020-03" db="EMBL/GenBank/DDBJ databases">
        <title>Soil Listeria distribution.</title>
        <authorList>
            <person name="Liao J."/>
            <person name="Wiedmann M."/>
        </authorList>
    </citation>
    <scope>NUCLEOTIDE SEQUENCE [LARGE SCALE GENOMIC DNA]</scope>
    <source>
        <strain evidence="6 7">FSL L7-0020</strain>
    </source>
</reference>
<evidence type="ECO:0000313" key="6">
    <source>
        <dbReference type="EMBL" id="MBC2328551.1"/>
    </source>
</evidence>
<comment type="subcellular location">
    <subcellularLocation>
        <location evidence="5">Cell membrane</location>
        <topology evidence="5">Multi-pass membrane protein</topology>
    </subcellularLocation>
    <subcellularLocation>
        <location evidence="1">Membrane</location>
        <topology evidence="1">Multi-pass membrane protein</topology>
    </subcellularLocation>
</comment>
<keyword evidence="5" id="KW-0811">Translocation</keyword>
<gene>
    <name evidence="5 6" type="primary">tatC</name>
    <name evidence="6" type="ORF">HCX62_00650</name>
</gene>
<evidence type="ECO:0000313" key="7">
    <source>
        <dbReference type="Proteomes" id="UP000572016"/>
    </source>
</evidence>
<dbReference type="Proteomes" id="UP000572016">
    <property type="component" value="Unassembled WGS sequence"/>
</dbReference>
<dbReference type="GO" id="GO:0043953">
    <property type="term" value="P:protein transport by the Tat complex"/>
    <property type="evidence" value="ECO:0007669"/>
    <property type="project" value="UniProtKB-UniRule"/>
</dbReference>
<evidence type="ECO:0000256" key="1">
    <source>
        <dbReference type="ARBA" id="ARBA00004141"/>
    </source>
</evidence>
<evidence type="ECO:0000256" key="3">
    <source>
        <dbReference type="ARBA" id="ARBA00022989"/>
    </source>
</evidence>
<feature type="transmembrane region" description="Helical" evidence="5">
    <location>
        <begin position="109"/>
        <end position="134"/>
    </location>
</feature>
<dbReference type="EMBL" id="JAATOD010000001">
    <property type="protein sequence ID" value="MBC2328551.1"/>
    <property type="molecule type" value="Genomic_DNA"/>
</dbReference>
<comment type="caution">
    <text evidence="6">The sequence shown here is derived from an EMBL/GenBank/DDBJ whole genome shotgun (WGS) entry which is preliminary data.</text>
</comment>
<accession>A0A7X0ZYB3</accession>
<dbReference type="InterPro" id="IPR019820">
    <property type="entry name" value="Sec-indep_translocase_CS"/>
</dbReference>
<keyword evidence="5" id="KW-0653">Protein transport</keyword>
<dbReference type="Pfam" id="PF00902">
    <property type="entry name" value="TatC"/>
    <property type="match status" value="1"/>
</dbReference>
<feature type="transmembrane region" description="Helical" evidence="5">
    <location>
        <begin position="64"/>
        <end position="88"/>
    </location>
</feature>
<feature type="transmembrane region" description="Helical" evidence="5">
    <location>
        <begin position="154"/>
        <end position="180"/>
    </location>
</feature>
<dbReference type="GO" id="GO:0065002">
    <property type="term" value="P:intracellular protein transmembrane transport"/>
    <property type="evidence" value="ECO:0007669"/>
    <property type="project" value="TreeGrafter"/>
</dbReference>
<protein>
    <recommendedName>
        <fullName evidence="5">Sec-independent protein translocase protein TatC</fullName>
    </recommendedName>
</protein>
<evidence type="ECO:0000256" key="4">
    <source>
        <dbReference type="ARBA" id="ARBA00023136"/>
    </source>
</evidence>
<proteinExistence type="inferred from homology"/>
<evidence type="ECO:0000256" key="2">
    <source>
        <dbReference type="ARBA" id="ARBA00022692"/>
    </source>
</evidence>
<dbReference type="PANTHER" id="PTHR30371:SF0">
    <property type="entry name" value="SEC-INDEPENDENT PROTEIN TRANSLOCASE PROTEIN TATC, CHLOROPLASTIC-RELATED"/>
    <property type="match status" value="1"/>
</dbReference>
<dbReference type="PROSITE" id="PS01218">
    <property type="entry name" value="TATC"/>
    <property type="match status" value="1"/>
</dbReference>
<comment type="subunit">
    <text evidence="5">Forms a complex with TatA.</text>
</comment>
<dbReference type="RefSeq" id="WP_185636647.1">
    <property type="nucleotide sequence ID" value="NZ_JAATOD010000001.1"/>
</dbReference>
<dbReference type="InterPro" id="IPR002033">
    <property type="entry name" value="TatC"/>
</dbReference>
<feature type="transmembrane region" description="Helical" evidence="5">
    <location>
        <begin position="215"/>
        <end position="234"/>
    </location>
</feature>
<keyword evidence="5" id="KW-1003">Cell membrane</keyword>
<keyword evidence="2 5" id="KW-0812">Transmembrane</keyword>
<name>A0A7X0ZYB3_9LIST</name>
<dbReference type="PRINTS" id="PR01840">
    <property type="entry name" value="TATCFAMILY"/>
</dbReference>
<dbReference type="HAMAP" id="MF_00902">
    <property type="entry name" value="TatC"/>
    <property type="match status" value="1"/>
</dbReference>
<feature type="transmembrane region" description="Helical" evidence="5">
    <location>
        <begin position="192"/>
        <end position="209"/>
    </location>
</feature>
<dbReference type="GO" id="GO:0033281">
    <property type="term" value="C:TAT protein transport complex"/>
    <property type="evidence" value="ECO:0007669"/>
    <property type="project" value="UniProtKB-UniRule"/>
</dbReference>
<dbReference type="NCBIfam" id="TIGR00945">
    <property type="entry name" value="tatC"/>
    <property type="match status" value="1"/>
</dbReference>
<sequence>MTEVSMSLTGHLKELRTRLLIVLLSFFLAFFVGLFVSKPLILFLQKDDLPKEVILHVFKVTDAFQIYIEMAFVIGLVLVFPVILYQLWAFVKPGLHAAEQRITLRYIPITFLLFLFGVVFSYLITFPFILKFMFQFAAELGVETTIGLATYFQFLLQIVLSFGVLFELPMVIMLLTRLSLITPNGMRRSRKYAYFCLLIIAAFIAPPEILSHLMITVPLIGLYEVSIVVSGLTVRRMDKEMKIKKML</sequence>
<comment type="function">
    <text evidence="5">Part of the twin-arginine translocation (Tat) system that transports large folded proteins containing a characteristic twin-arginine motif in their signal peptide across membranes.</text>
</comment>
<feature type="transmembrane region" description="Helical" evidence="5">
    <location>
        <begin position="20"/>
        <end position="44"/>
    </location>
</feature>
<keyword evidence="4 5" id="KW-0472">Membrane</keyword>
<organism evidence="6 7">
    <name type="scientific">Listeria swaminathanii</name>
    <dbReference type="NCBI Taxonomy" id="2713501"/>
    <lineage>
        <taxon>Bacteria</taxon>
        <taxon>Bacillati</taxon>
        <taxon>Bacillota</taxon>
        <taxon>Bacilli</taxon>
        <taxon>Bacillales</taxon>
        <taxon>Listeriaceae</taxon>
        <taxon>Listeria</taxon>
    </lineage>
</organism>
<dbReference type="PANTHER" id="PTHR30371">
    <property type="entry name" value="SEC-INDEPENDENT PROTEIN TRANSLOCASE PROTEIN TATC"/>
    <property type="match status" value="1"/>
</dbReference>
<dbReference type="AlphaFoldDB" id="A0A7X0ZYB3"/>